<name>A0A8X6Y929_9ARAC</name>
<keyword evidence="2" id="KW-1185">Reference proteome</keyword>
<protein>
    <submittedName>
        <fullName evidence="1">Uncharacterized protein</fullName>
    </submittedName>
</protein>
<dbReference type="EMBL" id="BMAV01016113">
    <property type="protein sequence ID" value="GFY66585.1"/>
    <property type="molecule type" value="Genomic_DNA"/>
</dbReference>
<reference evidence="1" key="1">
    <citation type="submission" date="2020-08" db="EMBL/GenBank/DDBJ databases">
        <title>Multicomponent nature underlies the extraordinary mechanical properties of spider dragline silk.</title>
        <authorList>
            <person name="Kono N."/>
            <person name="Nakamura H."/>
            <person name="Mori M."/>
            <person name="Yoshida Y."/>
            <person name="Ohtoshi R."/>
            <person name="Malay A.D."/>
            <person name="Moran D.A.P."/>
            <person name="Tomita M."/>
            <person name="Numata K."/>
            <person name="Arakawa K."/>
        </authorList>
    </citation>
    <scope>NUCLEOTIDE SEQUENCE</scope>
</reference>
<evidence type="ECO:0000313" key="2">
    <source>
        <dbReference type="Proteomes" id="UP000886998"/>
    </source>
</evidence>
<organism evidence="1 2">
    <name type="scientific">Trichonephila inaurata madagascariensis</name>
    <dbReference type="NCBI Taxonomy" id="2747483"/>
    <lineage>
        <taxon>Eukaryota</taxon>
        <taxon>Metazoa</taxon>
        <taxon>Ecdysozoa</taxon>
        <taxon>Arthropoda</taxon>
        <taxon>Chelicerata</taxon>
        <taxon>Arachnida</taxon>
        <taxon>Araneae</taxon>
        <taxon>Araneomorphae</taxon>
        <taxon>Entelegynae</taxon>
        <taxon>Araneoidea</taxon>
        <taxon>Nephilidae</taxon>
        <taxon>Trichonephila</taxon>
        <taxon>Trichonephila inaurata</taxon>
    </lineage>
</organism>
<evidence type="ECO:0000313" key="1">
    <source>
        <dbReference type="EMBL" id="GFY66585.1"/>
    </source>
</evidence>
<dbReference type="OrthoDB" id="6455312at2759"/>
<gene>
    <name evidence="1" type="ORF">TNIN_198811</name>
</gene>
<proteinExistence type="predicted"/>
<accession>A0A8X6Y929</accession>
<comment type="caution">
    <text evidence="1">The sequence shown here is derived from an EMBL/GenBank/DDBJ whole genome shotgun (WGS) entry which is preliminary data.</text>
</comment>
<sequence length="312" mass="36765">MEENKPGKEREDMFLELCPQTSNVLGVSKGACLQAQNMGSDTKLQNELLKEEKGEHEIYSHAIRYILLKSLDESSLCVGSAFFDKLRRGVFFETYLVTHMLSSFFFRKEFEEILERRFETNSECEIEDVKFLLSRCALLSPVPTYSNFVLVASFLTAAVRMDFNDFNCFDILYISEFCLSVLYRRRFWKIFQSPGDYWRLKIFCDEFLEKCQPTHSKLTELKKTSFGENWRNQIQSCMEDNNVSFPLEESEIEMFKNASLVMNNMECSNEMSRRIENIFFSGSIKREMQSFCRFCRTKCHNYLTHVNSYISI</sequence>
<dbReference type="Proteomes" id="UP000886998">
    <property type="component" value="Unassembled WGS sequence"/>
</dbReference>
<dbReference type="AlphaFoldDB" id="A0A8X6Y929"/>